<keyword evidence="1 3" id="KW-0732">Signal</keyword>
<dbReference type="Pfam" id="PF13205">
    <property type="entry name" value="Big_5"/>
    <property type="match status" value="1"/>
</dbReference>
<dbReference type="Proteomes" id="UP000305517">
    <property type="component" value="Unassembled WGS sequence"/>
</dbReference>
<gene>
    <name evidence="5" type="ORF">FDY95_04640</name>
</gene>
<evidence type="ECO:0000256" key="2">
    <source>
        <dbReference type="SAM" id="MobiDB-lite"/>
    </source>
</evidence>
<proteinExistence type="predicted"/>
<evidence type="ECO:0000259" key="4">
    <source>
        <dbReference type="Pfam" id="PF13205"/>
    </source>
</evidence>
<feature type="chain" id="PRO_5024431425" description="SbsA Ig-like domain-containing protein" evidence="3">
    <location>
        <begin position="20"/>
        <end position="540"/>
    </location>
</feature>
<reference evidence="5 6" key="1">
    <citation type="submission" date="2019-05" db="EMBL/GenBank/DDBJ databases">
        <title>Hymenobacter edaphi sp. nov., isolated from abandoned arsenic-contaminated farmland soil.</title>
        <authorList>
            <person name="Nie L."/>
        </authorList>
    </citation>
    <scope>NUCLEOTIDE SEQUENCE [LARGE SCALE GENOMIC DNA]</scope>
    <source>
        <strain evidence="5 6">1-3-3-8</strain>
    </source>
</reference>
<dbReference type="InterPro" id="IPR013784">
    <property type="entry name" value="Carb-bd-like_fold"/>
</dbReference>
<evidence type="ECO:0000313" key="5">
    <source>
        <dbReference type="EMBL" id="TLM95090.1"/>
    </source>
</evidence>
<dbReference type="EMBL" id="VAJM01000002">
    <property type="protein sequence ID" value="TLM95090.1"/>
    <property type="molecule type" value="Genomic_DNA"/>
</dbReference>
<dbReference type="GO" id="GO:0030246">
    <property type="term" value="F:carbohydrate binding"/>
    <property type="evidence" value="ECO:0007669"/>
    <property type="project" value="InterPro"/>
</dbReference>
<feature type="signal peptide" evidence="3">
    <location>
        <begin position="1"/>
        <end position="19"/>
    </location>
</feature>
<keyword evidence="6" id="KW-1185">Reference proteome</keyword>
<dbReference type="SUPFAM" id="SSF49452">
    <property type="entry name" value="Starch-binding domain-like"/>
    <property type="match status" value="1"/>
</dbReference>
<dbReference type="OrthoDB" id="9809989at2"/>
<feature type="domain" description="SbsA Ig-like" evidence="4">
    <location>
        <begin position="33"/>
        <end position="134"/>
    </location>
</feature>
<dbReference type="AlphaFoldDB" id="A0A5R8WTJ7"/>
<name>A0A5R8WTJ7_9BACT</name>
<feature type="region of interest" description="Disordered" evidence="2">
    <location>
        <begin position="29"/>
        <end position="48"/>
    </location>
</feature>
<protein>
    <recommendedName>
        <fullName evidence="4">SbsA Ig-like domain-containing protein</fullName>
    </recommendedName>
</protein>
<accession>A0A5R8WTJ7</accession>
<evidence type="ECO:0000313" key="6">
    <source>
        <dbReference type="Proteomes" id="UP000305517"/>
    </source>
</evidence>
<dbReference type="InterPro" id="IPR032812">
    <property type="entry name" value="SbsA_Ig"/>
</dbReference>
<dbReference type="PROSITE" id="PS51257">
    <property type="entry name" value="PROKAR_LIPOPROTEIN"/>
    <property type="match status" value="1"/>
</dbReference>
<sequence>MSVRVSPALFLLPTGLLLAGCAAISQPEGGARDTEAPKLVSSSPQNGATNVKEQNIRLEFSEQVQLKDLSKNLLITPTISDKNPYKLREERRAIELRFEKPLEPNTTYVFNFRNAVVDITESNPASDVVLAFSTGAALDSGRVRGSVTQLLNGQPEAEVVVALYPAADTADIFRNPPYYQTRADKGGKFELRNVREGSYRIYALVDKNNNSRYEEPERIAYLPQPIELRPRLDTLHLVSVRPDSRRPLILSQQTGPDQFRIGFNEGLRQFTLAALGQPSALPDAGTLLERGRTLSILRTPAVPAGRYLLTAVDSAGNRGVDTVNVRFEGQTPATSRRGAQYQVVGNPRDIYRQGQLKLQFLAPVSMATDKPFGTLVEDSVKRRPLRLPADGTLSPDRTLLTVNVNTKARTNIVFVPDTTAILAISGTPLRLRPVRLRVTEQSSTGSIAGTITTKYRSFELQLLDQNYQIIRTVPGGPRTFRFDNVDPGTYRLRVLIDADNDGRWRGGDPKLRVPAEPVYILPQTQQVRANWEIENLVLTF</sequence>
<evidence type="ECO:0000256" key="3">
    <source>
        <dbReference type="SAM" id="SignalP"/>
    </source>
</evidence>
<dbReference type="RefSeq" id="WP_138075566.1">
    <property type="nucleotide sequence ID" value="NZ_VAJM01000002.1"/>
</dbReference>
<evidence type="ECO:0000256" key="1">
    <source>
        <dbReference type="ARBA" id="ARBA00022729"/>
    </source>
</evidence>
<organism evidence="5 6">
    <name type="scientific">Hymenobacter jeollabukensis</name>
    <dbReference type="NCBI Taxonomy" id="2025313"/>
    <lineage>
        <taxon>Bacteria</taxon>
        <taxon>Pseudomonadati</taxon>
        <taxon>Bacteroidota</taxon>
        <taxon>Cytophagia</taxon>
        <taxon>Cytophagales</taxon>
        <taxon>Hymenobacteraceae</taxon>
        <taxon>Hymenobacter</taxon>
    </lineage>
</organism>
<comment type="caution">
    <text evidence="5">The sequence shown here is derived from an EMBL/GenBank/DDBJ whole genome shotgun (WGS) entry which is preliminary data.</text>
</comment>